<evidence type="ECO:0000259" key="3">
    <source>
        <dbReference type="SMART" id="SM00382"/>
    </source>
</evidence>
<evidence type="ECO:0000256" key="2">
    <source>
        <dbReference type="SAM" id="MobiDB-lite"/>
    </source>
</evidence>
<evidence type="ECO:0000256" key="1">
    <source>
        <dbReference type="ARBA" id="ARBA00011040"/>
    </source>
</evidence>
<dbReference type="GO" id="GO:0005524">
    <property type="term" value="F:ATP binding"/>
    <property type="evidence" value="ECO:0007669"/>
    <property type="project" value="InterPro"/>
</dbReference>
<feature type="region of interest" description="Disordered" evidence="2">
    <location>
        <begin position="297"/>
        <end position="321"/>
    </location>
</feature>
<dbReference type="Proteomes" id="UP000386847">
    <property type="component" value="Chromosome"/>
</dbReference>
<comment type="similarity">
    <text evidence="1">Belongs to the arsA ATPase family.</text>
</comment>
<dbReference type="Gene3D" id="3.40.50.300">
    <property type="entry name" value="P-loop containing nucleotide triphosphate hydrolases"/>
    <property type="match status" value="2"/>
</dbReference>
<evidence type="ECO:0000313" key="4">
    <source>
        <dbReference type="EMBL" id="QGF23459.1"/>
    </source>
</evidence>
<dbReference type="SUPFAM" id="SSF52540">
    <property type="entry name" value="P-loop containing nucleoside triphosphate hydrolases"/>
    <property type="match status" value="2"/>
</dbReference>
<dbReference type="NCBIfam" id="TIGR04291">
    <property type="entry name" value="arsen_driv_ArsA"/>
    <property type="match status" value="1"/>
</dbReference>
<dbReference type="GO" id="GO:0016887">
    <property type="term" value="F:ATP hydrolysis activity"/>
    <property type="evidence" value="ECO:0007669"/>
    <property type="project" value="InterPro"/>
</dbReference>
<proteinExistence type="inferred from homology"/>
<organism evidence="4 5">
    <name type="scientific">Raineyella fluvialis</name>
    <dbReference type="NCBI Taxonomy" id="2662261"/>
    <lineage>
        <taxon>Bacteria</taxon>
        <taxon>Bacillati</taxon>
        <taxon>Actinomycetota</taxon>
        <taxon>Actinomycetes</taxon>
        <taxon>Propionibacteriales</taxon>
        <taxon>Propionibacteriaceae</taxon>
        <taxon>Raineyella</taxon>
    </lineage>
</organism>
<dbReference type="Pfam" id="PF02374">
    <property type="entry name" value="ArsA_ATPase"/>
    <property type="match status" value="4"/>
</dbReference>
<dbReference type="InterPro" id="IPR027417">
    <property type="entry name" value="P-loop_NTPase"/>
</dbReference>
<dbReference type="InterPro" id="IPR027541">
    <property type="entry name" value="Ars_ATPase"/>
</dbReference>
<reference evidence="4 5" key="1">
    <citation type="submission" date="2019-10" db="EMBL/GenBank/DDBJ databases">
        <title>Genomic analysis of Raineyella sp. CBA3103.</title>
        <authorList>
            <person name="Roh S.W."/>
        </authorList>
    </citation>
    <scope>NUCLEOTIDE SEQUENCE [LARGE SCALE GENOMIC DNA]</scope>
    <source>
        <strain evidence="4 5">CBA3103</strain>
    </source>
</reference>
<dbReference type="KEGG" id="rain:Rai3103_07025"/>
<gene>
    <name evidence="4" type="primary">arsA</name>
    <name evidence="4" type="ORF">Rai3103_07025</name>
</gene>
<protein>
    <submittedName>
        <fullName evidence="4">Arsenical pump-driving ATPase</fullName>
    </submittedName>
</protein>
<accession>A0A5Q2F9H4</accession>
<dbReference type="PANTHER" id="PTHR10803:SF3">
    <property type="entry name" value="ATPASE GET3"/>
    <property type="match status" value="1"/>
</dbReference>
<name>A0A5Q2F9H4_9ACTN</name>
<evidence type="ECO:0000313" key="5">
    <source>
        <dbReference type="Proteomes" id="UP000386847"/>
    </source>
</evidence>
<sequence>MRFLADPPRFLFFTGKGGVGKTSIACASAVRLTAEGRRVLLVSTDPASNVGQVFGATIGNRITPVPGLRGLDAVEIDPASAADQYRERIIGPVRAVLPEDEIASITEQLSGSCTTEIASFNEFTDFLADTATTAAYDHVIFDTAPTGHTLRLLQLPGDWTGFLDAGGEASCLGPMSGLEKHRASYANAVAALTDPARTRLVLVARPQPTSLAEAQRTARELDEIGLRATHLVLNAVLPEDAVGHDPLARAIRDREQRAITALDGTLAAVPRDEIDLQGQNMVGLEALRVLLSDGDERLGTPVSSEARPGDGESVPAPQGDQQHLDSLVEELAAAGHGLVMCMGKGGVGKTTIAAAVAVRLADLGHRVHLTTTDPAAHLDRTLTATADLPTLTISRIDPTEAIRDYREHQMATKGARLDAAGRAALAEDLMSPCNQEIAVFQKFTHLVNQAARTFVVMDTAPTGHTLLLMDTTGAYDRDVRRGMAPGMKFTTPLMRLQDPGYTHIVLVTLPETTPVLEALELRDDLVRADITPWAYVINQALSVTATSSPLLRRRAALEAEPIRTVEAAAPRLAVVPYLAEEPVGVARLRELTSSRVATTAPGT</sequence>
<dbReference type="InterPro" id="IPR003593">
    <property type="entry name" value="AAA+_ATPase"/>
</dbReference>
<feature type="domain" description="AAA+ ATPase" evidence="3">
    <location>
        <begin position="7"/>
        <end position="146"/>
    </location>
</feature>
<dbReference type="PIRSF" id="PIRSF001327">
    <property type="entry name" value="Arsenical_pump-driving_ATPase"/>
    <property type="match status" value="1"/>
</dbReference>
<dbReference type="InterPro" id="IPR025723">
    <property type="entry name" value="ArsA/GET3_ATPase-like"/>
</dbReference>
<dbReference type="SMART" id="SM00382">
    <property type="entry name" value="AAA"/>
    <property type="match status" value="2"/>
</dbReference>
<dbReference type="CDD" id="cd02035">
    <property type="entry name" value="ArsA"/>
    <property type="match status" value="2"/>
</dbReference>
<dbReference type="PANTHER" id="PTHR10803">
    <property type="entry name" value="ARSENICAL PUMP-DRIVING ATPASE ARSENITE-TRANSLOCATING ATPASE"/>
    <property type="match status" value="1"/>
</dbReference>
<dbReference type="NCBIfam" id="TIGR00345">
    <property type="entry name" value="GET3_arsA_TRC40"/>
    <property type="match status" value="1"/>
</dbReference>
<dbReference type="EMBL" id="CP045725">
    <property type="protein sequence ID" value="QGF23459.1"/>
    <property type="molecule type" value="Genomic_DNA"/>
</dbReference>
<dbReference type="InterPro" id="IPR016300">
    <property type="entry name" value="ATPase_ArsA/GET3"/>
</dbReference>
<dbReference type="AlphaFoldDB" id="A0A5Q2F9H4"/>
<feature type="domain" description="AAA+ ATPase" evidence="3">
    <location>
        <begin position="335"/>
        <end position="531"/>
    </location>
</feature>
<keyword evidence="5" id="KW-1185">Reference proteome</keyword>
<dbReference type="RefSeq" id="WP_153571990.1">
    <property type="nucleotide sequence ID" value="NZ_CP045725.1"/>
</dbReference>
<dbReference type="GO" id="GO:0015446">
    <property type="term" value="F:ATPase-coupled arsenite transmembrane transporter activity"/>
    <property type="evidence" value="ECO:0007669"/>
    <property type="project" value="InterPro"/>
</dbReference>